<gene>
    <name evidence="1" type="ORF">KIN20_036480</name>
</gene>
<reference evidence="1" key="1">
    <citation type="submission" date="2021-06" db="EMBL/GenBank/DDBJ databases">
        <title>Parelaphostrongylus tenuis whole genome reference sequence.</title>
        <authorList>
            <person name="Garwood T.J."/>
            <person name="Larsen P.A."/>
            <person name="Fountain-Jones N.M."/>
            <person name="Garbe J.R."/>
            <person name="Macchietto M.G."/>
            <person name="Kania S.A."/>
            <person name="Gerhold R.W."/>
            <person name="Richards J.E."/>
            <person name="Wolf T.M."/>
        </authorList>
    </citation>
    <scope>NUCLEOTIDE SEQUENCE</scope>
    <source>
        <strain evidence="1">MNPRO001-30</strain>
        <tissue evidence="1">Meninges</tissue>
    </source>
</reference>
<organism evidence="1 2">
    <name type="scientific">Parelaphostrongylus tenuis</name>
    <name type="common">Meningeal worm</name>
    <dbReference type="NCBI Taxonomy" id="148309"/>
    <lineage>
        <taxon>Eukaryota</taxon>
        <taxon>Metazoa</taxon>
        <taxon>Ecdysozoa</taxon>
        <taxon>Nematoda</taxon>
        <taxon>Chromadorea</taxon>
        <taxon>Rhabditida</taxon>
        <taxon>Rhabditina</taxon>
        <taxon>Rhabditomorpha</taxon>
        <taxon>Strongyloidea</taxon>
        <taxon>Metastrongylidae</taxon>
        <taxon>Parelaphostrongylus</taxon>
    </lineage>
</organism>
<proteinExistence type="predicted"/>
<evidence type="ECO:0008006" key="3">
    <source>
        <dbReference type="Google" id="ProtNLM"/>
    </source>
</evidence>
<accession>A0AAD5RD75</accession>
<sequence>MAGKCAKCGCADGCRCCEGGECEKGCKCCSKGCGCGPHCKCATAKQGVLQVICNEWSRPLLNTILRISTGCD</sequence>
<dbReference type="EMBL" id="JAHQIW010007363">
    <property type="protein sequence ID" value="KAJ1373921.1"/>
    <property type="molecule type" value="Genomic_DNA"/>
</dbReference>
<dbReference type="AlphaFoldDB" id="A0AAD5RD75"/>
<evidence type="ECO:0000313" key="1">
    <source>
        <dbReference type="EMBL" id="KAJ1373921.1"/>
    </source>
</evidence>
<dbReference type="Proteomes" id="UP001196413">
    <property type="component" value="Unassembled WGS sequence"/>
</dbReference>
<name>A0AAD5RD75_PARTN</name>
<evidence type="ECO:0000313" key="2">
    <source>
        <dbReference type="Proteomes" id="UP001196413"/>
    </source>
</evidence>
<comment type="caution">
    <text evidence="1">The sequence shown here is derived from an EMBL/GenBank/DDBJ whole genome shotgun (WGS) entry which is preliminary data.</text>
</comment>
<keyword evidence="2" id="KW-1185">Reference proteome</keyword>
<protein>
    <recommendedName>
        <fullName evidence="3">Metallothionein</fullName>
    </recommendedName>
</protein>